<evidence type="ECO:0000313" key="15">
    <source>
        <dbReference type="Proteomes" id="UP000694853"/>
    </source>
</evidence>
<dbReference type="InterPro" id="IPR050647">
    <property type="entry name" value="Plant_LRR-RLKs"/>
</dbReference>
<comment type="similarity">
    <text evidence="2">Belongs to the RLP family.</text>
</comment>
<dbReference type="FunFam" id="3.80.10.10:FF:000041">
    <property type="entry name" value="LRR receptor-like serine/threonine-protein kinase ERECTA"/>
    <property type="match status" value="1"/>
</dbReference>
<name>A0A8B8KM29_ABRPR</name>
<dbReference type="InterPro" id="IPR032675">
    <property type="entry name" value="LRR_dom_sf"/>
</dbReference>
<dbReference type="SMART" id="SM00369">
    <property type="entry name" value="LRR_TYP"/>
    <property type="match status" value="9"/>
</dbReference>
<feature type="transmembrane region" description="Helical" evidence="12">
    <location>
        <begin position="773"/>
        <end position="794"/>
    </location>
</feature>
<keyword evidence="15" id="KW-1185">Reference proteome</keyword>
<evidence type="ECO:0000256" key="8">
    <source>
        <dbReference type="ARBA" id="ARBA00022989"/>
    </source>
</evidence>
<dbReference type="InterPro" id="IPR013210">
    <property type="entry name" value="LRR_N_plant-typ"/>
</dbReference>
<dbReference type="GeneID" id="113856292"/>
<evidence type="ECO:0000256" key="6">
    <source>
        <dbReference type="ARBA" id="ARBA00022729"/>
    </source>
</evidence>
<dbReference type="InterPro" id="IPR001611">
    <property type="entry name" value="Leu-rich_rpt"/>
</dbReference>
<keyword evidence="4" id="KW-0433">Leucine-rich repeat</keyword>
<dbReference type="InterPro" id="IPR003591">
    <property type="entry name" value="Leu-rich_rpt_typical-subtyp"/>
</dbReference>
<evidence type="ECO:0000259" key="14">
    <source>
        <dbReference type="Pfam" id="PF23598"/>
    </source>
</evidence>
<evidence type="ECO:0000256" key="2">
    <source>
        <dbReference type="ARBA" id="ARBA00009592"/>
    </source>
</evidence>
<dbReference type="Pfam" id="PF23598">
    <property type="entry name" value="LRR_14"/>
    <property type="match status" value="1"/>
</dbReference>
<keyword evidence="6" id="KW-0732">Signal</keyword>
<evidence type="ECO:0000256" key="9">
    <source>
        <dbReference type="ARBA" id="ARBA00023136"/>
    </source>
</evidence>
<dbReference type="GO" id="GO:0033612">
    <property type="term" value="F:receptor serine/threonine kinase binding"/>
    <property type="evidence" value="ECO:0007669"/>
    <property type="project" value="TreeGrafter"/>
</dbReference>
<evidence type="ECO:0000256" key="11">
    <source>
        <dbReference type="ARBA" id="ARBA00023180"/>
    </source>
</evidence>
<evidence type="ECO:0000256" key="10">
    <source>
        <dbReference type="ARBA" id="ARBA00023170"/>
    </source>
</evidence>
<gene>
    <name evidence="16" type="primary">LOC113856292</name>
</gene>
<protein>
    <submittedName>
        <fullName evidence="16">Receptor-like protein 56</fullName>
    </submittedName>
</protein>
<sequence length="823" mass="91628">MFNLLSKLELPWKKRWLVWFGFGTIIVWCQALGTSGCLEEEKDALLKFKGAYSNDSYLGSWVNEAKSNCCAWDGVTCDSSSGHVVALSLEAVHRNGDPGWQKRCTNSTRLSWSLFLSFKELRSLDLTNDCFDAFVANPDYNGKSTLQKLETLNLSYNFLNESIMELLSPLPSLKTLILSDNDMGEPFLPTALSLLQNLEQLDMSNNNLRSSFWPQALANLSMLKVLKLSNSSLSGAFPNEGLCKMKQLQELDLSRNHFRGTLGTCLGNLTSLQRLDLSDNLLIGSIPISLSNQTGLTNFDLSGNNLVGTFPSWLFVNNPKLEVVSLNDNSFTGTFELPFDLNHHMDQLYELDLSNNQIQGELPNNIGYLLPRLEYFDVSNNMFHGRVPASIGEMSGLTNLFLRDNKFSGEIPDHIIKGCMSLNYLMMDNNQLNGTLPSGIGKLGLATLTAASNNLEGAITKEFCQLDLDILDLRHNKFSGALPSCFKMPSYYLFLQGNSLSGMITEAFINSSGMDLAGMDLSDNKFIGTIPQSIYELKSLRFLLLAGNQLQGQLCSQICKLQNVDILDLSRNNFTGSIPSCLNNMSFGEKYFSSHYEPGFRLTPFKAIPEFTEVQLITKGFSHSYEGATLEYMSGLDLSSNQLIGEIPHQIGNLYALHALNLSHNHLNGPIPQSFQKLQSIESFDLSNNNLSGQIPLQLQDLHSLSVFNVSYNNLSGRAPDKGQFGTFDESSYKGNPYLTWNNSNRGSTILQSPPTLLNGGEQNKSTIDFTSFVWSFAASYVMALLVLVAILWINPHWRTVWFSSVEGCLHKCFGHFLNDSFH</sequence>
<dbReference type="KEGG" id="aprc:113856292"/>
<dbReference type="Proteomes" id="UP000694853">
    <property type="component" value="Unplaced"/>
</dbReference>
<evidence type="ECO:0000256" key="4">
    <source>
        <dbReference type="ARBA" id="ARBA00022614"/>
    </source>
</evidence>
<keyword evidence="5 12" id="KW-0812">Transmembrane</keyword>
<dbReference type="FunFam" id="3.80.10.10:FF:000095">
    <property type="entry name" value="LRR receptor-like serine/threonine-protein kinase GSO1"/>
    <property type="match status" value="1"/>
</dbReference>
<reference evidence="16" key="2">
    <citation type="submission" date="2025-08" db="UniProtKB">
        <authorList>
            <consortium name="RefSeq"/>
        </authorList>
    </citation>
    <scope>IDENTIFICATION</scope>
    <source>
        <tissue evidence="16">Young leaves</tissue>
    </source>
</reference>
<proteinExistence type="inferred from homology"/>
<dbReference type="PANTHER" id="PTHR48056">
    <property type="entry name" value="LRR RECEPTOR-LIKE SERINE/THREONINE-PROTEIN KINASE-RELATED"/>
    <property type="match status" value="1"/>
</dbReference>
<keyword evidence="11" id="KW-0325">Glycoprotein</keyword>
<dbReference type="Pfam" id="PF00560">
    <property type="entry name" value="LRR_1"/>
    <property type="match status" value="7"/>
</dbReference>
<dbReference type="PANTHER" id="PTHR48056:SF57">
    <property type="entry name" value="LEUCINE-RICH REPEAT-CONTAINING N-TERMINAL PLANT-TYPE DOMAIN-CONTAINING PROTEIN"/>
    <property type="match status" value="1"/>
</dbReference>
<accession>A0A8B8KM29</accession>
<dbReference type="Gene3D" id="3.80.10.10">
    <property type="entry name" value="Ribonuclease Inhibitor"/>
    <property type="match status" value="3"/>
</dbReference>
<dbReference type="AlphaFoldDB" id="A0A8B8KM29"/>
<dbReference type="RefSeq" id="XP_027343849.1">
    <property type="nucleotide sequence ID" value="XM_027488048.1"/>
</dbReference>
<evidence type="ECO:0000256" key="3">
    <source>
        <dbReference type="ARBA" id="ARBA00022475"/>
    </source>
</evidence>
<keyword evidence="3" id="KW-1003">Cell membrane</keyword>
<evidence type="ECO:0000313" key="16">
    <source>
        <dbReference type="RefSeq" id="XP_027343849.1"/>
    </source>
</evidence>
<evidence type="ECO:0000259" key="13">
    <source>
        <dbReference type="Pfam" id="PF08263"/>
    </source>
</evidence>
<evidence type="ECO:0000256" key="7">
    <source>
        <dbReference type="ARBA" id="ARBA00022737"/>
    </source>
</evidence>
<feature type="domain" description="Disease resistance R13L4/SHOC-2-like LRR" evidence="14">
    <location>
        <begin position="113"/>
        <end position="321"/>
    </location>
</feature>
<dbReference type="Pfam" id="PF08263">
    <property type="entry name" value="LRRNT_2"/>
    <property type="match status" value="1"/>
</dbReference>
<dbReference type="SUPFAM" id="SSF52058">
    <property type="entry name" value="L domain-like"/>
    <property type="match status" value="2"/>
</dbReference>
<evidence type="ECO:0000256" key="12">
    <source>
        <dbReference type="SAM" id="Phobius"/>
    </source>
</evidence>
<dbReference type="OrthoDB" id="4691307at2759"/>
<evidence type="ECO:0000256" key="1">
    <source>
        <dbReference type="ARBA" id="ARBA00004251"/>
    </source>
</evidence>
<comment type="subcellular location">
    <subcellularLocation>
        <location evidence="1">Cell membrane</location>
        <topology evidence="1">Single-pass type I membrane protein</topology>
    </subcellularLocation>
</comment>
<evidence type="ECO:0000256" key="5">
    <source>
        <dbReference type="ARBA" id="ARBA00022692"/>
    </source>
</evidence>
<reference evidence="15" key="1">
    <citation type="journal article" date="2019" name="Toxins">
        <title>Detection of Abrin-Like and Prepropulchellin-Like Toxin Genes and Transcripts Using Whole Genome Sequencing and Full-Length Transcript Sequencing of Abrus precatorius.</title>
        <authorList>
            <person name="Hovde B.T."/>
            <person name="Daligault H.E."/>
            <person name="Hanschen E.R."/>
            <person name="Kunde Y.A."/>
            <person name="Johnson M.B."/>
            <person name="Starkenburg S.R."/>
            <person name="Johnson S.L."/>
        </authorList>
    </citation>
    <scope>NUCLEOTIDE SEQUENCE [LARGE SCALE GENOMIC DNA]</scope>
</reference>
<keyword evidence="8 12" id="KW-1133">Transmembrane helix</keyword>
<dbReference type="GO" id="GO:0005886">
    <property type="term" value="C:plasma membrane"/>
    <property type="evidence" value="ECO:0007669"/>
    <property type="project" value="UniProtKB-SubCell"/>
</dbReference>
<keyword evidence="9 12" id="KW-0472">Membrane</keyword>
<keyword evidence="7" id="KW-0677">Repeat</keyword>
<feature type="domain" description="Leucine-rich repeat-containing N-terminal plant-type" evidence="13">
    <location>
        <begin position="39"/>
        <end position="78"/>
    </location>
</feature>
<dbReference type="InterPro" id="IPR055414">
    <property type="entry name" value="LRR_R13L4/SHOC2-like"/>
</dbReference>
<keyword evidence="10" id="KW-0675">Receptor</keyword>
<organism evidence="15 16">
    <name type="scientific">Abrus precatorius</name>
    <name type="common">Indian licorice</name>
    <name type="synonym">Glycine abrus</name>
    <dbReference type="NCBI Taxonomy" id="3816"/>
    <lineage>
        <taxon>Eukaryota</taxon>
        <taxon>Viridiplantae</taxon>
        <taxon>Streptophyta</taxon>
        <taxon>Embryophyta</taxon>
        <taxon>Tracheophyta</taxon>
        <taxon>Spermatophyta</taxon>
        <taxon>Magnoliopsida</taxon>
        <taxon>eudicotyledons</taxon>
        <taxon>Gunneridae</taxon>
        <taxon>Pentapetalae</taxon>
        <taxon>rosids</taxon>
        <taxon>fabids</taxon>
        <taxon>Fabales</taxon>
        <taxon>Fabaceae</taxon>
        <taxon>Papilionoideae</taxon>
        <taxon>50 kb inversion clade</taxon>
        <taxon>NPAAA clade</taxon>
        <taxon>indigoferoid/millettioid clade</taxon>
        <taxon>Abreae</taxon>
        <taxon>Abrus</taxon>
    </lineage>
</organism>
<dbReference type="FunFam" id="3.80.10.10:FF:000111">
    <property type="entry name" value="LRR receptor-like serine/threonine-protein kinase ERECTA"/>
    <property type="match status" value="1"/>
</dbReference>